<evidence type="ECO:0000313" key="2">
    <source>
        <dbReference type="EMBL" id="TDF91199.1"/>
    </source>
</evidence>
<name>A0A4R5K8E3_9MICC</name>
<sequence>MTVRLSRDLKKPHMVESMTSDQMATPGVSFAKPPVAEVAIGVQFAPVSGLSTFRASRLLDKWKSKYPVVSEQPPMPPWPLPNDGSGGFMVQFGGLPGNRIWLESNDRQFLVQLQNDRLVVNWRTLDGFEYPRYPAIRARFVEAWDDLRQLMSVEGESVSAQLIDVSYINAMPGVTPSQAIAGWTNPLSNQEAGAVNANFSEPIKITGGSAAVRVTSLNGQYNGEQGVSLTLTVRAVPVLDPLEAIDQSRRHIIERFRAVTDDEMHARWEVES</sequence>
<dbReference type="EMBL" id="SMRU01000032">
    <property type="protein sequence ID" value="TDF91199.1"/>
    <property type="molecule type" value="Genomic_DNA"/>
</dbReference>
<feature type="compositionally biased region" description="Basic and acidic residues" evidence="1">
    <location>
        <begin position="1"/>
        <end position="14"/>
    </location>
</feature>
<dbReference type="AlphaFoldDB" id="A0A4R5K8E3"/>
<reference evidence="2 3" key="1">
    <citation type="submission" date="2019-03" db="EMBL/GenBank/DDBJ databases">
        <title>Whole genome sequence of Arthrobacter sp JH1-1.</title>
        <authorList>
            <person name="Trinh H.N."/>
        </authorList>
    </citation>
    <scope>NUCLEOTIDE SEQUENCE [LARGE SCALE GENOMIC DNA]</scope>
    <source>
        <strain evidence="2 3">JH1-1</strain>
    </source>
</reference>
<feature type="region of interest" description="Disordered" evidence="1">
    <location>
        <begin position="1"/>
        <end position="20"/>
    </location>
</feature>
<proteinExistence type="predicted"/>
<accession>A0A4R5K8E3</accession>
<dbReference type="NCBIfam" id="TIGR04255">
    <property type="entry name" value="sporadTIGR04255"/>
    <property type="match status" value="1"/>
</dbReference>
<dbReference type="OrthoDB" id="128994at2"/>
<organism evidence="2 3">
    <name type="scientific">Arthrobacter terricola</name>
    <dbReference type="NCBI Taxonomy" id="2547396"/>
    <lineage>
        <taxon>Bacteria</taxon>
        <taxon>Bacillati</taxon>
        <taxon>Actinomycetota</taxon>
        <taxon>Actinomycetes</taxon>
        <taxon>Micrococcales</taxon>
        <taxon>Micrococcaceae</taxon>
        <taxon>Arthrobacter</taxon>
    </lineage>
</organism>
<dbReference type="InterPro" id="IPR026349">
    <property type="entry name" value="CHP04255"/>
</dbReference>
<dbReference type="Proteomes" id="UP000295511">
    <property type="component" value="Unassembled WGS sequence"/>
</dbReference>
<evidence type="ECO:0000256" key="1">
    <source>
        <dbReference type="SAM" id="MobiDB-lite"/>
    </source>
</evidence>
<keyword evidence="3" id="KW-1185">Reference proteome</keyword>
<protein>
    <submittedName>
        <fullName evidence="2">TIGR04255 family protein</fullName>
    </submittedName>
</protein>
<comment type="caution">
    <text evidence="2">The sequence shown here is derived from an EMBL/GenBank/DDBJ whole genome shotgun (WGS) entry which is preliminary data.</text>
</comment>
<evidence type="ECO:0000313" key="3">
    <source>
        <dbReference type="Proteomes" id="UP000295511"/>
    </source>
</evidence>
<gene>
    <name evidence="2" type="ORF">E1809_21570</name>
</gene>